<feature type="transmembrane region" description="Helical" evidence="6">
    <location>
        <begin position="85"/>
        <end position="104"/>
    </location>
</feature>
<comment type="caution">
    <text evidence="7">The sequence shown here is derived from an EMBL/GenBank/DDBJ whole genome shotgun (WGS) entry which is preliminary data.</text>
</comment>
<dbReference type="InterPro" id="IPR002781">
    <property type="entry name" value="TM_pro_TauE-like"/>
</dbReference>
<keyword evidence="5 6" id="KW-0472">Membrane</keyword>
<feature type="transmembrane region" description="Helical" evidence="6">
    <location>
        <begin position="116"/>
        <end position="135"/>
    </location>
</feature>
<feature type="transmembrane region" description="Helical" evidence="6">
    <location>
        <begin position="155"/>
        <end position="183"/>
    </location>
</feature>
<proteinExistence type="inferred from homology"/>
<keyword evidence="8" id="KW-1185">Reference proteome</keyword>
<dbReference type="RefSeq" id="WP_113954390.1">
    <property type="nucleotide sequence ID" value="NZ_QNRT01000002.1"/>
</dbReference>
<dbReference type="OrthoDB" id="7594505at2"/>
<feature type="transmembrane region" description="Helical" evidence="6">
    <location>
        <begin position="217"/>
        <end position="235"/>
    </location>
</feature>
<dbReference type="InParanoid" id="A0A395JLG5"/>
<name>A0A395JLG5_9GAMM</name>
<sequence length="263" mass="27901">MDLSYWYFFILALFGAVVASATGAGGGVVFVPAFNMLGLSPQSIIATSFAIQCFGMSAGAFAWFNYAKQPGLATEVPAWQSYSRFILWFSVPAVIGVVAGQTIIDPGSPQDVKALFKVFSMAFAVAILVTTAYIVKFQNRALDPVAISPLIKVLFVVVGLIGGTITAWLSIGVGELIAVLLILMRYPVRMAVGVAASVSAVSVLVGVQKYLWFEPTIDTSVLLFAGPAAAIGGTIAKRVVAWFSPVQLKLFIASWILISAFAM</sequence>
<gene>
    <name evidence="7" type="ORF">DFR28_1021068</name>
</gene>
<comment type="subcellular location">
    <subcellularLocation>
        <location evidence="6">Cell membrane</location>
        <topology evidence="6">Multi-pass membrane protein</topology>
    </subcellularLocation>
    <subcellularLocation>
        <location evidence="1">Membrane</location>
        <topology evidence="1">Multi-pass membrane protein</topology>
    </subcellularLocation>
</comment>
<dbReference type="Pfam" id="PF01925">
    <property type="entry name" value="TauE"/>
    <property type="match status" value="1"/>
</dbReference>
<dbReference type="EMBL" id="QNRT01000002">
    <property type="protein sequence ID" value="RBP51636.1"/>
    <property type="molecule type" value="Genomic_DNA"/>
</dbReference>
<keyword evidence="4 6" id="KW-1133">Transmembrane helix</keyword>
<keyword evidence="3 6" id="KW-0812">Transmembrane</keyword>
<dbReference type="GO" id="GO:0005886">
    <property type="term" value="C:plasma membrane"/>
    <property type="evidence" value="ECO:0007669"/>
    <property type="project" value="UniProtKB-SubCell"/>
</dbReference>
<feature type="transmembrane region" description="Helical" evidence="6">
    <location>
        <begin position="43"/>
        <end position="65"/>
    </location>
</feature>
<evidence type="ECO:0000256" key="4">
    <source>
        <dbReference type="ARBA" id="ARBA00022989"/>
    </source>
</evidence>
<dbReference type="AlphaFoldDB" id="A0A395JLG5"/>
<protein>
    <recommendedName>
        <fullName evidence="6">Probable membrane transporter protein</fullName>
    </recommendedName>
</protein>
<feature type="transmembrane region" description="Helical" evidence="6">
    <location>
        <begin position="190"/>
        <end position="211"/>
    </location>
</feature>
<evidence type="ECO:0000256" key="5">
    <source>
        <dbReference type="ARBA" id="ARBA00023136"/>
    </source>
</evidence>
<evidence type="ECO:0000256" key="1">
    <source>
        <dbReference type="ARBA" id="ARBA00004141"/>
    </source>
</evidence>
<comment type="similarity">
    <text evidence="2 6">Belongs to the 4-toluene sulfonate uptake permease (TSUP) (TC 2.A.102) family.</text>
</comment>
<organism evidence="7 8">
    <name type="scientific">Arenicella xantha</name>
    <dbReference type="NCBI Taxonomy" id="644221"/>
    <lineage>
        <taxon>Bacteria</taxon>
        <taxon>Pseudomonadati</taxon>
        <taxon>Pseudomonadota</taxon>
        <taxon>Gammaproteobacteria</taxon>
        <taxon>Arenicellales</taxon>
        <taxon>Arenicellaceae</taxon>
        <taxon>Arenicella</taxon>
    </lineage>
</organism>
<dbReference type="Proteomes" id="UP000253083">
    <property type="component" value="Unassembled WGS sequence"/>
</dbReference>
<accession>A0A395JLG5</accession>
<dbReference type="InterPro" id="IPR051598">
    <property type="entry name" value="TSUP/Inactive_protease-like"/>
</dbReference>
<dbReference type="PANTHER" id="PTHR43701:SF2">
    <property type="entry name" value="MEMBRANE TRANSPORTER PROTEIN YJNA-RELATED"/>
    <property type="match status" value="1"/>
</dbReference>
<evidence type="ECO:0000256" key="6">
    <source>
        <dbReference type="RuleBase" id="RU363041"/>
    </source>
</evidence>
<evidence type="ECO:0000256" key="3">
    <source>
        <dbReference type="ARBA" id="ARBA00022692"/>
    </source>
</evidence>
<evidence type="ECO:0000313" key="8">
    <source>
        <dbReference type="Proteomes" id="UP000253083"/>
    </source>
</evidence>
<evidence type="ECO:0000313" key="7">
    <source>
        <dbReference type="EMBL" id="RBP51636.1"/>
    </source>
</evidence>
<reference evidence="7 8" key="1">
    <citation type="submission" date="2018-06" db="EMBL/GenBank/DDBJ databases">
        <title>Genomic Encyclopedia of Type Strains, Phase IV (KMG-IV): sequencing the most valuable type-strain genomes for metagenomic binning, comparative biology and taxonomic classification.</title>
        <authorList>
            <person name="Goeker M."/>
        </authorList>
    </citation>
    <scope>NUCLEOTIDE SEQUENCE [LARGE SCALE GENOMIC DNA]</scope>
    <source>
        <strain evidence="7 8">DSM 24032</strain>
    </source>
</reference>
<feature type="transmembrane region" description="Helical" evidence="6">
    <location>
        <begin position="6"/>
        <end position="31"/>
    </location>
</feature>
<evidence type="ECO:0000256" key="2">
    <source>
        <dbReference type="ARBA" id="ARBA00009142"/>
    </source>
</evidence>
<dbReference type="PANTHER" id="PTHR43701">
    <property type="entry name" value="MEMBRANE TRANSPORTER PROTEIN MJ0441-RELATED"/>
    <property type="match status" value="1"/>
</dbReference>
<keyword evidence="6" id="KW-1003">Cell membrane</keyword>